<keyword evidence="5" id="KW-0325">Glycoprotein</keyword>
<dbReference type="InterPro" id="IPR029058">
    <property type="entry name" value="AB_hydrolase_fold"/>
</dbReference>
<comment type="subcellular location">
    <subcellularLocation>
        <location evidence="1">Lysosome</location>
    </subcellularLocation>
</comment>
<reference evidence="11" key="1">
    <citation type="submission" date="2021-04" db="EMBL/GenBank/DDBJ databases">
        <authorList>
            <consortium name="Molecular Ecology Group"/>
        </authorList>
    </citation>
    <scope>NUCLEOTIDE SEQUENCE</scope>
</reference>
<evidence type="ECO:0000313" key="12">
    <source>
        <dbReference type="Proteomes" id="UP000678393"/>
    </source>
</evidence>
<dbReference type="PANTHER" id="PTHR11247">
    <property type="entry name" value="PALMITOYL-PROTEIN THIOESTERASE/DOLICHYLDIPHOSPHATASE 1"/>
    <property type="match status" value="1"/>
</dbReference>
<feature type="chain" id="PRO_5035792401" description="palmitoyl-CoA hydrolase" evidence="10">
    <location>
        <begin position="27"/>
        <end position="295"/>
    </location>
</feature>
<evidence type="ECO:0000256" key="7">
    <source>
        <dbReference type="ARBA" id="ARBA00038848"/>
    </source>
</evidence>
<sequence>MPYHRVSVVALLTGIIVATLVSQAGGYKHVVFMHGIFAGPKEFDHFNNLVQEYHQGTPTTPVNLFNNAASLTNMWLQVANITDLLKPILTNRSSEGTILVCFSQGGLICRAILATVEHNVDTFISLSSPLAGQYGDTDYLKRLFPNYIKKNIYKLFYSESGQKYSIGNYWNDPHQQDLFKNVSTFLAVLNNQSTTFNPRSQEFRKNFLRLKNLILVGGPDDGVISPWQSSHFGMFNSSEAVLPMEEQEWYLNDAFGLKTMNSRGSIIKQTVAGIRHVKWHSDDHVFATCIKPWLR</sequence>
<dbReference type="Pfam" id="PF02089">
    <property type="entry name" value="Palm_thioest"/>
    <property type="match status" value="1"/>
</dbReference>
<keyword evidence="3 10" id="KW-0732">Signal</keyword>
<comment type="catalytic activity">
    <reaction evidence="8">
        <text>S-hexadecanoyl-N-acetylcysteamine + H2O = N-acetylcysteamine + hexadecanoate + H(+)</text>
        <dbReference type="Rhea" id="RHEA:84099"/>
        <dbReference type="ChEBI" id="CHEBI:7896"/>
        <dbReference type="ChEBI" id="CHEBI:15377"/>
        <dbReference type="ChEBI" id="CHEBI:15378"/>
        <dbReference type="ChEBI" id="CHEBI:74410"/>
        <dbReference type="ChEBI" id="CHEBI:233601"/>
    </reaction>
</comment>
<evidence type="ECO:0000313" key="11">
    <source>
        <dbReference type="EMBL" id="CAG5118121.1"/>
    </source>
</evidence>
<dbReference type="Gene3D" id="3.40.50.1820">
    <property type="entry name" value="alpha/beta hydrolase"/>
    <property type="match status" value="1"/>
</dbReference>
<keyword evidence="4" id="KW-0378">Hydrolase</keyword>
<evidence type="ECO:0000256" key="5">
    <source>
        <dbReference type="ARBA" id="ARBA00023180"/>
    </source>
</evidence>
<evidence type="ECO:0000256" key="6">
    <source>
        <dbReference type="ARBA" id="ARBA00023228"/>
    </source>
</evidence>
<dbReference type="PANTHER" id="PTHR11247:SF27">
    <property type="entry name" value="LYSOSOMAL THIOESTERASE PPT2"/>
    <property type="match status" value="1"/>
</dbReference>
<evidence type="ECO:0000256" key="4">
    <source>
        <dbReference type="ARBA" id="ARBA00022801"/>
    </source>
</evidence>
<organism evidence="11 12">
    <name type="scientific">Candidula unifasciata</name>
    <dbReference type="NCBI Taxonomy" id="100452"/>
    <lineage>
        <taxon>Eukaryota</taxon>
        <taxon>Metazoa</taxon>
        <taxon>Spiralia</taxon>
        <taxon>Lophotrochozoa</taxon>
        <taxon>Mollusca</taxon>
        <taxon>Gastropoda</taxon>
        <taxon>Heterobranchia</taxon>
        <taxon>Euthyneura</taxon>
        <taxon>Panpulmonata</taxon>
        <taxon>Eupulmonata</taxon>
        <taxon>Stylommatophora</taxon>
        <taxon>Helicina</taxon>
        <taxon>Helicoidea</taxon>
        <taxon>Geomitridae</taxon>
        <taxon>Candidula</taxon>
    </lineage>
</organism>
<dbReference type="FunFam" id="3.40.50.1820:FF:000037">
    <property type="entry name" value="Lysosomal thioesterase PPT2 homolog"/>
    <property type="match status" value="1"/>
</dbReference>
<evidence type="ECO:0000256" key="8">
    <source>
        <dbReference type="ARBA" id="ARBA00093223"/>
    </source>
</evidence>
<dbReference type="AlphaFoldDB" id="A0A8S3YRY5"/>
<evidence type="ECO:0000256" key="1">
    <source>
        <dbReference type="ARBA" id="ARBA00004371"/>
    </source>
</evidence>
<dbReference type="GO" id="GO:0098599">
    <property type="term" value="F:palmitoyl hydrolase activity"/>
    <property type="evidence" value="ECO:0007669"/>
    <property type="project" value="UniProtKB-ARBA"/>
</dbReference>
<dbReference type="EC" id="3.1.2.2" evidence="7"/>
<gene>
    <name evidence="11" type="ORF">CUNI_LOCUS3679</name>
</gene>
<dbReference type="EMBL" id="CAJHNH020000501">
    <property type="protein sequence ID" value="CAG5118121.1"/>
    <property type="molecule type" value="Genomic_DNA"/>
</dbReference>
<comment type="function">
    <text evidence="9">Catalyzes the cleavage of thioester bonds from S-palmitoyl-CoA or S-palmitoyl-N-acetylcysteamine (unbranched structures) but does not have activity against palmitoylcysteine or palmitoylated proteins, branched structures or bulky head groups. Conversely, hydrolyzes both long and short chain fatty acyl-CoA substrate.</text>
</comment>
<dbReference type="GO" id="GO:0016790">
    <property type="term" value="F:thiolester hydrolase activity"/>
    <property type="evidence" value="ECO:0007669"/>
    <property type="project" value="TreeGrafter"/>
</dbReference>
<dbReference type="GO" id="GO:0005764">
    <property type="term" value="C:lysosome"/>
    <property type="evidence" value="ECO:0007669"/>
    <property type="project" value="UniProtKB-SubCell"/>
</dbReference>
<name>A0A8S3YRY5_9EUPU</name>
<keyword evidence="12" id="KW-1185">Reference proteome</keyword>
<comment type="similarity">
    <text evidence="2">Belongs to the palmitoyl-protein thioesterase family.</text>
</comment>
<accession>A0A8S3YRY5</accession>
<protein>
    <recommendedName>
        <fullName evidence="7">palmitoyl-CoA hydrolase</fullName>
        <ecNumber evidence="7">3.1.2.2</ecNumber>
    </recommendedName>
</protein>
<comment type="caution">
    <text evidence="11">The sequence shown here is derived from an EMBL/GenBank/DDBJ whole genome shotgun (WGS) entry which is preliminary data.</text>
</comment>
<feature type="signal peptide" evidence="10">
    <location>
        <begin position="1"/>
        <end position="26"/>
    </location>
</feature>
<evidence type="ECO:0000256" key="9">
    <source>
        <dbReference type="ARBA" id="ARBA00093353"/>
    </source>
</evidence>
<evidence type="ECO:0000256" key="2">
    <source>
        <dbReference type="ARBA" id="ARBA00010758"/>
    </source>
</evidence>
<proteinExistence type="inferred from homology"/>
<evidence type="ECO:0000256" key="3">
    <source>
        <dbReference type="ARBA" id="ARBA00022729"/>
    </source>
</evidence>
<dbReference type="SUPFAM" id="SSF53474">
    <property type="entry name" value="alpha/beta-Hydrolases"/>
    <property type="match status" value="1"/>
</dbReference>
<dbReference type="OrthoDB" id="155976at2759"/>
<evidence type="ECO:0000256" key="10">
    <source>
        <dbReference type="SAM" id="SignalP"/>
    </source>
</evidence>
<dbReference type="Proteomes" id="UP000678393">
    <property type="component" value="Unassembled WGS sequence"/>
</dbReference>
<keyword evidence="6" id="KW-0458">Lysosome</keyword>